<dbReference type="AlphaFoldDB" id="A0A396RMF9"/>
<dbReference type="Gene3D" id="3.30.950.30">
    <property type="entry name" value="Schlafen, AAA domain"/>
    <property type="match status" value="1"/>
</dbReference>
<dbReference type="OrthoDB" id="6994865at2"/>
<sequence length="444" mass="50045">MPTTAELVALIAEPSESLSIEHKSWLDLSERHSQATLAKAVIALSNHGGGIVVFGMRGDDAVAGLQSLPRPDAIGRYRQDDVNAAVNRFAEPRVHCSLLFARHPNTNVEHAFVVVPGDEHVPVMSRRDHAGVISAQRCYMRKPGPQSEEPFTAQEWRSILDRCVRSGRDDMLEAIRIIVQGRAGVTPDDARLEQVVDFTSRAISRWNELTENLPSDDAGKMPLGRYELTFDLQNVPNVATLANLRDRMAAAGQTRHTGWGPFVTLHREPLTPYARERCIEAWLGAPDVERYQRTPAHCDFWQANLDGQFFLMRGFDEDGVQSRPAGTLFDVTLPIWRVGEAMLYVARFARALDDNASITLRATYRGLGDRTLTSWNGRRAIFDNRRCRDDEAVIQTQASAVEFEENLVEVMHPMLIPLYERFDFFELSAQMVAEELAEMRANRF</sequence>
<gene>
    <name evidence="2" type="ORF">D1610_15885</name>
</gene>
<proteinExistence type="predicted"/>
<evidence type="ECO:0000313" key="2">
    <source>
        <dbReference type="EMBL" id="RHW16322.1"/>
    </source>
</evidence>
<evidence type="ECO:0000313" key="3">
    <source>
        <dbReference type="Proteomes" id="UP000266693"/>
    </source>
</evidence>
<dbReference type="Proteomes" id="UP000266693">
    <property type="component" value="Unassembled WGS sequence"/>
</dbReference>
<dbReference type="InterPro" id="IPR007421">
    <property type="entry name" value="Schlafen_AlbA_2_dom"/>
</dbReference>
<reference evidence="2 3" key="1">
    <citation type="submission" date="2018-08" db="EMBL/GenBank/DDBJ databases">
        <title>The multiple taxonomic identification of Sphingomonas gilva.</title>
        <authorList>
            <person name="Zhu D."/>
            <person name="Zheng S."/>
        </authorList>
    </citation>
    <scope>NUCLEOTIDE SEQUENCE [LARGE SCALE GENOMIC DNA]</scope>
    <source>
        <strain evidence="2 3">ZDH117</strain>
    </source>
</reference>
<name>A0A396RMF9_9SPHN</name>
<keyword evidence="3" id="KW-1185">Reference proteome</keyword>
<dbReference type="RefSeq" id="WP_118865188.1">
    <property type="nucleotide sequence ID" value="NZ_QWLV01000010.1"/>
</dbReference>
<dbReference type="EMBL" id="QWLV01000010">
    <property type="protein sequence ID" value="RHW16322.1"/>
    <property type="molecule type" value="Genomic_DNA"/>
</dbReference>
<dbReference type="Pfam" id="PF04326">
    <property type="entry name" value="SLFN_AlbA_2"/>
    <property type="match status" value="1"/>
</dbReference>
<protein>
    <recommendedName>
        <fullName evidence="1">Schlafen AlbA-2 domain-containing protein</fullName>
    </recommendedName>
</protein>
<organism evidence="2 3">
    <name type="scientific">Sphingomonas gilva</name>
    <dbReference type="NCBI Taxonomy" id="2305907"/>
    <lineage>
        <taxon>Bacteria</taxon>
        <taxon>Pseudomonadati</taxon>
        <taxon>Pseudomonadota</taxon>
        <taxon>Alphaproteobacteria</taxon>
        <taxon>Sphingomonadales</taxon>
        <taxon>Sphingomonadaceae</taxon>
        <taxon>Sphingomonas</taxon>
    </lineage>
</organism>
<feature type="domain" description="Schlafen AlbA-2" evidence="1">
    <location>
        <begin position="16"/>
        <end position="122"/>
    </location>
</feature>
<evidence type="ECO:0000259" key="1">
    <source>
        <dbReference type="Pfam" id="PF04326"/>
    </source>
</evidence>
<comment type="caution">
    <text evidence="2">The sequence shown here is derived from an EMBL/GenBank/DDBJ whole genome shotgun (WGS) entry which is preliminary data.</text>
</comment>
<dbReference type="InterPro" id="IPR038461">
    <property type="entry name" value="Schlafen_AlbA_2_dom_sf"/>
</dbReference>
<accession>A0A396RMF9</accession>